<accession>A0A1X7S8M0</accession>
<dbReference type="Proteomes" id="UP000215127">
    <property type="component" value="Chromosome 13"/>
</dbReference>
<dbReference type="STRING" id="1276538.A0A1X7S8M0"/>
<organism evidence="2 3">
    <name type="scientific">Zymoseptoria tritici (strain ST99CH_3D7)</name>
    <dbReference type="NCBI Taxonomy" id="1276538"/>
    <lineage>
        <taxon>Eukaryota</taxon>
        <taxon>Fungi</taxon>
        <taxon>Dikarya</taxon>
        <taxon>Ascomycota</taxon>
        <taxon>Pezizomycotina</taxon>
        <taxon>Dothideomycetes</taxon>
        <taxon>Dothideomycetidae</taxon>
        <taxon>Mycosphaerellales</taxon>
        <taxon>Mycosphaerellaceae</taxon>
        <taxon>Zymoseptoria</taxon>
    </lineage>
</organism>
<feature type="compositionally biased region" description="Acidic residues" evidence="1">
    <location>
        <begin position="330"/>
        <end position="348"/>
    </location>
</feature>
<sequence>MAPYRAPGRSNRSGRSNADNDVFEGLPVKQWGQSYARVSLAPPVTEVVSGEDDKWADPPMPRDYQMLSPWTQQLLRLARSGKVGTKRKQDPDALDDDKPEDDIAEEANKSVNVEDRGYIAKKWKPVPEHLLEPEHKHFEFLAKRRKGLPSLYGPEQQSVLDVPMRKTKVQKTDANGEIAIYDVLIPEGQTVEGEVTESTELADAKPVVAAPGTVIEGVGIANEEGVVVAEHLKPTVAPRRNRPPPKKKGGPGRGKKRVTFTNPDGSTYTTVVPNATKIVPQPGQTVKHVAKGEEAGADVTAAQAAAAAPGEEGAEGGQEGGEDGGSGSDSGDDDGDDDDDREDGELSGDEAPTHGEGNAAAPPTDAAPPAPTTDTAEPMEDVQSTNDITKPEPVEKMDAEPLPLHQDETQAMPSAATDQITRDPPSSPDLPLAVISHSRSASMADAPPMSLNAEGPGAESEVAEQALESREEVTLTEEPLAKVAVGEEPASMVEEISEPTEVEETPAVMEEAAETAAKSPVAAVEQPSAVATEVPAEEGAYAVPAEVQPAKVRPAEGHPEPEAPAYEALTPIAHEVEEEPDKPDDGEDDLLGNLEKHLGNES</sequence>
<evidence type="ECO:0000313" key="2">
    <source>
        <dbReference type="EMBL" id="SMQ56043.1"/>
    </source>
</evidence>
<feature type="region of interest" description="Disordered" evidence="1">
    <location>
        <begin position="1"/>
        <end position="22"/>
    </location>
</feature>
<reference evidence="2 3" key="1">
    <citation type="submission" date="2016-06" db="EMBL/GenBank/DDBJ databases">
        <authorList>
            <person name="Kjaerup R.B."/>
            <person name="Dalgaard T.S."/>
            <person name="Juul-Madsen H.R."/>
        </authorList>
    </citation>
    <scope>NUCLEOTIDE SEQUENCE [LARGE SCALE GENOMIC DNA]</scope>
</reference>
<feature type="compositionally biased region" description="Acidic residues" evidence="1">
    <location>
        <begin position="495"/>
        <end position="504"/>
    </location>
</feature>
<feature type="compositionally biased region" description="Polar residues" evidence="1">
    <location>
        <begin position="259"/>
        <end position="273"/>
    </location>
</feature>
<feature type="region of interest" description="Disordered" evidence="1">
    <location>
        <begin position="231"/>
        <end position="531"/>
    </location>
</feature>
<gene>
    <name evidence="2" type="ORF">ZT3D7_G11198</name>
</gene>
<feature type="compositionally biased region" description="Basic residues" evidence="1">
    <location>
        <begin position="239"/>
        <end position="258"/>
    </location>
</feature>
<evidence type="ECO:0000313" key="3">
    <source>
        <dbReference type="Proteomes" id="UP000215127"/>
    </source>
</evidence>
<feature type="compositionally biased region" description="Polar residues" evidence="1">
    <location>
        <begin position="409"/>
        <end position="419"/>
    </location>
</feature>
<dbReference type="AlphaFoldDB" id="A0A1X7S8M0"/>
<keyword evidence="3" id="KW-1185">Reference proteome</keyword>
<feature type="compositionally biased region" description="Basic and acidic residues" evidence="1">
    <location>
        <begin position="389"/>
        <end position="399"/>
    </location>
</feature>
<feature type="region of interest" description="Disordered" evidence="1">
    <location>
        <begin position="547"/>
        <end position="602"/>
    </location>
</feature>
<evidence type="ECO:0000256" key="1">
    <source>
        <dbReference type="SAM" id="MobiDB-lite"/>
    </source>
</evidence>
<proteinExistence type="predicted"/>
<name>A0A1X7S8M0_ZYMT9</name>
<feature type="compositionally biased region" description="Acidic residues" evidence="1">
    <location>
        <begin position="92"/>
        <end position="105"/>
    </location>
</feature>
<feature type="compositionally biased region" description="Low complexity" evidence="1">
    <location>
        <begin position="297"/>
        <end position="311"/>
    </location>
</feature>
<dbReference type="EMBL" id="LT853704">
    <property type="protein sequence ID" value="SMQ56043.1"/>
    <property type="molecule type" value="Genomic_DNA"/>
</dbReference>
<feature type="compositionally biased region" description="Acidic residues" evidence="1">
    <location>
        <begin position="576"/>
        <end position="590"/>
    </location>
</feature>
<feature type="compositionally biased region" description="Polar residues" evidence="1">
    <location>
        <begin position="10"/>
        <end position="19"/>
    </location>
</feature>
<feature type="compositionally biased region" description="Gly residues" evidence="1">
    <location>
        <begin position="315"/>
        <end position="328"/>
    </location>
</feature>
<feature type="region of interest" description="Disordered" evidence="1">
    <location>
        <begin position="78"/>
        <end position="110"/>
    </location>
</feature>
<protein>
    <submittedName>
        <fullName evidence="2">Uncharacterized protein</fullName>
    </submittedName>
</protein>